<sequence length="690" mass="76736">MADKSVPPSQLEEQITTGKRRDQLLKQWGKEAWRYTVASGALAAMLILIVNVITLAVMYTKYSPDGDKITFYMGSCRTAKVLTSSSHLIVNVLSTVLLASSNFSMQCLNSPTRREINIAHAQHKALDIGIPSIRNLFFVSRWKVLTWIVLATSSFPLHMVWNSVVFQSRIIKEFAAVTIFENFTTGAEWSLPPVSSIGGDAYREGYFNIVNELQQQVQDGALETLSVEDCYHEYMEAGHVRNVLWVIDPEDYIPKDPAILDDPSFLNSHSSVLAAYDLTSMAGVEGFCGPKGECGDEDHWSPSEADLGDQGGAPIQVCYTSPASKDCKTSIAPLFLILVIVCVSIKAVCFLLTLHLTKRDTPLCTIGDAIQSFINKPDIHTRYACLASKAEYEIFSRRRSPRWSGRLTFDSSDTWHCRRQRWIAAVDKRQWWIFTLSWASGMTLIAFLVSGKITPRNTTLFSSPIDLSLPNHSHTLPSMLIANMPQLLMSYVYLGLNNIMSTILAMNEWCGYSAESGKPPKGLRVTSPAPGTEQRSTYFLSVPYKWGVPTMIAMTISHWLVSEMIIFGQSEFWTKYLRNSAPRQNMEFLYGHVPEMARAVPVNGAICLILVMVCLLMKFPGGIPLAGCCSASIAAACQPLDLREGFARDLAQKKLKWGVVLRPDETDPAIGHATFTADEVSLLESENIYA</sequence>
<protein>
    <recommendedName>
        <fullName evidence="2">DUF6536 domain-containing protein</fullName>
    </recommendedName>
</protein>
<feature type="transmembrane region" description="Helical" evidence="1">
    <location>
        <begin position="431"/>
        <end position="454"/>
    </location>
</feature>
<reference evidence="3" key="2">
    <citation type="journal article" date="2023" name="IMA Fungus">
        <title>Comparative genomic study of the Penicillium genus elucidates a diverse pangenome and 15 lateral gene transfer events.</title>
        <authorList>
            <person name="Petersen C."/>
            <person name="Sorensen T."/>
            <person name="Nielsen M.R."/>
            <person name="Sondergaard T.E."/>
            <person name="Sorensen J.L."/>
            <person name="Fitzpatrick D.A."/>
            <person name="Frisvad J.C."/>
            <person name="Nielsen K.L."/>
        </authorList>
    </citation>
    <scope>NUCLEOTIDE SEQUENCE</scope>
    <source>
        <strain evidence="3">IBT 29864</strain>
    </source>
</reference>
<feature type="transmembrane region" description="Helical" evidence="1">
    <location>
        <begin position="35"/>
        <end position="59"/>
    </location>
</feature>
<dbReference type="OrthoDB" id="5429634at2759"/>
<proteinExistence type="predicted"/>
<dbReference type="Pfam" id="PF20163">
    <property type="entry name" value="DUF6536"/>
    <property type="match status" value="1"/>
</dbReference>
<feature type="domain" description="DUF6536" evidence="2">
    <location>
        <begin position="33"/>
        <end position="184"/>
    </location>
</feature>
<keyword evidence="1" id="KW-1133">Transmembrane helix</keyword>
<evidence type="ECO:0000313" key="3">
    <source>
        <dbReference type="EMBL" id="KAJ5355450.1"/>
    </source>
</evidence>
<dbReference type="Proteomes" id="UP001147782">
    <property type="component" value="Unassembled WGS sequence"/>
</dbReference>
<reference evidence="3" key="1">
    <citation type="submission" date="2022-11" db="EMBL/GenBank/DDBJ databases">
        <authorList>
            <person name="Petersen C."/>
        </authorList>
    </citation>
    <scope>NUCLEOTIDE SEQUENCE</scope>
    <source>
        <strain evidence="3">IBT 29864</strain>
    </source>
</reference>
<feature type="transmembrane region" description="Helical" evidence="1">
    <location>
        <begin position="331"/>
        <end position="354"/>
    </location>
</feature>
<dbReference type="AlphaFoldDB" id="A0A9W9UU08"/>
<feature type="transmembrane region" description="Helical" evidence="1">
    <location>
        <begin position="596"/>
        <end position="617"/>
    </location>
</feature>
<dbReference type="PANTHER" id="PTHR35395">
    <property type="entry name" value="DUF6536 DOMAIN-CONTAINING PROTEIN"/>
    <property type="match status" value="1"/>
</dbReference>
<dbReference type="InterPro" id="IPR046623">
    <property type="entry name" value="DUF6536"/>
</dbReference>
<keyword evidence="4" id="KW-1185">Reference proteome</keyword>
<evidence type="ECO:0000259" key="2">
    <source>
        <dbReference type="Pfam" id="PF20163"/>
    </source>
</evidence>
<comment type="caution">
    <text evidence="3">The sequence shown here is derived from an EMBL/GenBank/DDBJ whole genome shotgun (WGS) entry which is preliminary data.</text>
</comment>
<keyword evidence="1" id="KW-0812">Transmembrane</keyword>
<feature type="transmembrane region" description="Helical" evidence="1">
    <location>
        <begin position="144"/>
        <end position="161"/>
    </location>
</feature>
<evidence type="ECO:0000313" key="4">
    <source>
        <dbReference type="Proteomes" id="UP001147782"/>
    </source>
</evidence>
<dbReference type="RefSeq" id="XP_056549473.1">
    <property type="nucleotide sequence ID" value="XM_056705575.1"/>
</dbReference>
<evidence type="ECO:0000256" key="1">
    <source>
        <dbReference type="SAM" id="Phobius"/>
    </source>
</evidence>
<keyword evidence="1" id="KW-0472">Membrane</keyword>
<dbReference type="PANTHER" id="PTHR35395:SF1">
    <property type="entry name" value="DUF6536 DOMAIN-CONTAINING PROTEIN"/>
    <property type="match status" value="1"/>
</dbReference>
<accession>A0A9W9UU08</accession>
<organism evidence="3 4">
    <name type="scientific">Penicillium cataractarum</name>
    <dbReference type="NCBI Taxonomy" id="2100454"/>
    <lineage>
        <taxon>Eukaryota</taxon>
        <taxon>Fungi</taxon>
        <taxon>Dikarya</taxon>
        <taxon>Ascomycota</taxon>
        <taxon>Pezizomycotina</taxon>
        <taxon>Eurotiomycetes</taxon>
        <taxon>Eurotiomycetidae</taxon>
        <taxon>Eurotiales</taxon>
        <taxon>Aspergillaceae</taxon>
        <taxon>Penicillium</taxon>
    </lineage>
</organism>
<dbReference type="GeneID" id="81444754"/>
<feature type="transmembrane region" description="Helical" evidence="1">
    <location>
        <begin position="546"/>
        <end position="567"/>
    </location>
</feature>
<dbReference type="EMBL" id="JAPZBS010000010">
    <property type="protein sequence ID" value="KAJ5355450.1"/>
    <property type="molecule type" value="Genomic_DNA"/>
</dbReference>
<name>A0A9W9UU08_9EURO</name>
<gene>
    <name evidence="3" type="ORF">N7496_012662</name>
</gene>